<keyword evidence="3" id="KW-1185">Reference proteome</keyword>
<evidence type="ECO:0000256" key="1">
    <source>
        <dbReference type="SAM" id="MobiDB-lite"/>
    </source>
</evidence>
<feature type="compositionally biased region" description="Polar residues" evidence="1">
    <location>
        <begin position="255"/>
        <end position="280"/>
    </location>
</feature>
<dbReference type="EMBL" id="JAPUFD010000014">
    <property type="protein sequence ID" value="MDI1491274.1"/>
    <property type="molecule type" value="Genomic_DNA"/>
</dbReference>
<reference evidence="2" key="1">
    <citation type="journal article" date="2023" name="Genome Biol. Evol.">
        <title>First Whole Genome Sequence and Flow Cytometry Genome Size Data for the Lichen-Forming Fungus Ramalina farinacea (Ascomycota).</title>
        <authorList>
            <person name="Llewellyn T."/>
            <person name="Mian S."/>
            <person name="Hill R."/>
            <person name="Leitch I.J."/>
            <person name="Gaya E."/>
        </authorList>
    </citation>
    <scope>NUCLEOTIDE SEQUENCE</scope>
    <source>
        <strain evidence="2">LIQ254RAFAR</strain>
    </source>
</reference>
<name>A0AA43QT89_9LECA</name>
<accession>A0AA43QT89</accession>
<sequence>MSIHVTIPTITTTLPTPAKPHATADSNHYVPYEKQHKNQIIGGAVGGFVAVLLAPATGPGTAIRAQKSRHQKEASRHTTLKVSNPDPNGPGSSDSGSSASKDAAAAPGFVAGPEYDPGDPDAIHTISNEPSAGMKGGHSLNSDWPIEPSPQKRKSLSPLKPAVLSKSDSRPKPKKSILKKHRKHSPDLPVEPKSESNESEEGSKASSSGEGPSKTPTDNQNYTFEDFASDESRLGFPETFPSRADIGMLKLKDLTSPQRETSPIPSPTSNESPDPTQTLKDSIDHRAEMRKRKSAVRGSTDSKQSMGEDRKGSRAGQESFADDHDKPELPIRSEAREGGIGDTESQTEYQQDCAESPSPSEQAGSPSQSIEMGDTGQEDRSTGGGDQMST</sequence>
<evidence type="ECO:0000313" key="3">
    <source>
        <dbReference type="Proteomes" id="UP001161017"/>
    </source>
</evidence>
<feature type="compositionally biased region" description="Low complexity" evidence="1">
    <location>
        <begin position="83"/>
        <end position="108"/>
    </location>
</feature>
<organism evidence="2 3">
    <name type="scientific">Ramalina farinacea</name>
    <dbReference type="NCBI Taxonomy" id="258253"/>
    <lineage>
        <taxon>Eukaryota</taxon>
        <taxon>Fungi</taxon>
        <taxon>Dikarya</taxon>
        <taxon>Ascomycota</taxon>
        <taxon>Pezizomycotina</taxon>
        <taxon>Lecanoromycetes</taxon>
        <taxon>OSLEUM clade</taxon>
        <taxon>Lecanoromycetidae</taxon>
        <taxon>Lecanorales</taxon>
        <taxon>Lecanorineae</taxon>
        <taxon>Ramalinaceae</taxon>
        <taxon>Ramalina</taxon>
    </lineage>
</organism>
<comment type="caution">
    <text evidence="2">The sequence shown here is derived from an EMBL/GenBank/DDBJ whole genome shotgun (WGS) entry which is preliminary data.</text>
</comment>
<protein>
    <submittedName>
        <fullName evidence="2">Uncharacterized protein</fullName>
    </submittedName>
</protein>
<proteinExistence type="predicted"/>
<feature type="region of interest" description="Disordered" evidence="1">
    <location>
        <begin position="62"/>
        <end position="390"/>
    </location>
</feature>
<dbReference type="Proteomes" id="UP001161017">
    <property type="component" value="Unassembled WGS sequence"/>
</dbReference>
<feature type="compositionally biased region" description="Basic and acidic residues" evidence="1">
    <location>
        <begin position="321"/>
        <end position="339"/>
    </location>
</feature>
<dbReference type="AlphaFoldDB" id="A0AA43QT89"/>
<gene>
    <name evidence="2" type="ORF">OHK93_002483</name>
</gene>
<feature type="compositionally biased region" description="Low complexity" evidence="1">
    <location>
        <begin position="204"/>
        <end position="214"/>
    </location>
</feature>
<evidence type="ECO:0000313" key="2">
    <source>
        <dbReference type="EMBL" id="MDI1491274.1"/>
    </source>
</evidence>
<feature type="compositionally biased region" description="Basic residues" evidence="1">
    <location>
        <begin position="172"/>
        <end position="184"/>
    </location>
</feature>
<feature type="compositionally biased region" description="Polar residues" evidence="1">
    <location>
        <begin position="357"/>
        <end position="370"/>
    </location>
</feature>